<organism evidence="2 3">
    <name type="scientific">Neisseria mucosa (strain ATCC 25996 / DSM 4631 / NCTC 10774 / M26)</name>
    <dbReference type="NCBI Taxonomy" id="546266"/>
    <lineage>
        <taxon>Bacteria</taxon>
        <taxon>Pseudomonadati</taxon>
        <taxon>Pseudomonadota</taxon>
        <taxon>Betaproteobacteria</taxon>
        <taxon>Neisseriales</taxon>
        <taxon>Neisseriaceae</taxon>
        <taxon>Neisseria</taxon>
    </lineage>
</organism>
<name>D2ZVC2_NEIM2</name>
<gene>
    <name evidence="2" type="ORF">NEIMUCOT_04565</name>
</gene>
<evidence type="ECO:0000313" key="3">
    <source>
        <dbReference type="Proteomes" id="UP000003344"/>
    </source>
</evidence>
<dbReference type="Proteomes" id="UP000003344">
    <property type="component" value="Unassembled WGS sequence"/>
</dbReference>
<feature type="region of interest" description="Disordered" evidence="1">
    <location>
        <begin position="50"/>
        <end position="72"/>
    </location>
</feature>
<reference evidence="2 3" key="1">
    <citation type="submission" date="2009-10" db="EMBL/GenBank/DDBJ databases">
        <authorList>
            <person name="Weinstock G."/>
            <person name="Sodergren E."/>
            <person name="Clifton S."/>
            <person name="Fulton L."/>
            <person name="Fulton B."/>
            <person name="Courtney L."/>
            <person name="Fronick C."/>
            <person name="Harrison M."/>
            <person name="Strong C."/>
            <person name="Farmer C."/>
            <person name="Delahaunty K."/>
            <person name="Markovic C."/>
            <person name="Hall O."/>
            <person name="Minx P."/>
            <person name="Tomlinson C."/>
            <person name="Mitreva M."/>
            <person name="Nelson J."/>
            <person name="Hou S."/>
            <person name="Wollam A."/>
            <person name="Pepin K.H."/>
            <person name="Johnson M."/>
            <person name="Bhonagiri V."/>
            <person name="Nash W.E."/>
            <person name="Warren W."/>
            <person name="Chinwalla A."/>
            <person name="Mardis E.R."/>
            <person name="Wilson R.K."/>
        </authorList>
    </citation>
    <scope>NUCLEOTIDE SEQUENCE [LARGE SCALE GENOMIC DNA]</scope>
    <source>
        <strain evidence="3">ATCC 25996 / DSM 4631 / NCTC 10774 / M26</strain>
    </source>
</reference>
<evidence type="ECO:0000256" key="1">
    <source>
        <dbReference type="SAM" id="MobiDB-lite"/>
    </source>
</evidence>
<dbReference type="EMBL" id="ACDX02000005">
    <property type="protein sequence ID" value="EFC88903.1"/>
    <property type="molecule type" value="Genomic_DNA"/>
</dbReference>
<dbReference type="AlphaFoldDB" id="D2ZVC2"/>
<sequence length="72" mass="8374">MHQPSKPAQFAIHQTESQKILNPAWFIRRPMVSWHTFPPFFKESLKCQKKTKSKSTTCPKTKKNSLKKSSCP</sequence>
<evidence type="ECO:0000313" key="2">
    <source>
        <dbReference type="EMBL" id="EFC88903.1"/>
    </source>
</evidence>
<proteinExistence type="predicted"/>
<comment type="caution">
    <text evidence="2">The sequence shown here is derived from an EMBL/GenBank/DDBJ whole genome shotgun (WGS) entry which is preliminary data.</text>
</comment>
<accession>D2ZVC2</accession>
<protein>
    <submittedName>
        <fullName evidence="2">Uncharacterized protein</fullName>
    </submittedName>
</protein>